<comment type="caution">
    <text evidence="1">The sequence shown here is derived from an EMBL/GenBank/DDBJ whole genome shotgun (WGS) entry which is preliminary data.</text>
</comment>
<proteinExistence type="predicted"/>
<dbReference type="EMBL" id="ATIT01000045">
    <property type="protein sequence ID" value="EPI14913.1"/>
    <property type="molecule type" value="Genomic_DNA"/>
</dbReference>
<accession>A0AB73ACA0</accession>
<gene>
    <name evidence="1" type="ORF">D356_00493</name>
</gene>
<dbReference type="AlphaFoldDB" id="A0AB73ACA0"/>
<evidence type="ECO:0000313" key="1">
    <source>
        <dbReference type="EMBL" id="EPI14913.1"/>
    </source>
</evidence>
<name>A0AB73ACA0_ENTFC</name>
<reference evidence="1 2" key="1">
    <citation type="submission" date="2013-06" db="EMBL/GenBank/DDBJ databases">
        <authorList>
            <person name="Weinstock G."/>
            <person name="Sodergren E."/>
            <person name="Lobos E.A."/>
            <person name="Fulton L."/>
            <person name="Fulton R."/>
            <person name="Courtney L."/>
            <person name="Fronick C."/>
            <person name="O'Laughlin M."/>
            <person name="Godfrey J."/>
            <person name="Wilson R.M."/>
            <person name="Miner T."/>
            <person name="Farmer C."/>
            <person name="Delehaunty K."/>
            <person name="Cordes M."/>
            <person name="Minx P."/>
            <person name="Tomlinson C."/>
            <person name="Chen J."/>
            <person name="Wollam A."/>
            <person name="Pepin K.H."/>
            <person name="Bhonagiri V."/>
            <person name="Zhang X."/>
            <person name="Warren W."/>
            <person name="Mitreva M."/>
            <person name="Mardis E.R."/>
            <person name="Wilson R.K."/>
        </authorList>
    </citation>
    <scope>NUCLEOTIDE SEQUENCE [LARGE SCALE GENOMIC DNA]</scope>
    <source>
        <strain evidence="1 2">SD2A-2</strain>
    </source>
</reference>
<sequence>MGTIYDCGMILRNKNKVDITNEIKMGSPPAEGIGTLFILLSFGLSTIPVCTEMILNTGVNISDNKIVRKNLITILKETSIWAPTLIKSHNYYKLLI</sequence>
<dbReference type="Proteomes" id="UP000014622">
    <property type="component" value="Unassembled WGS sequence"/>
</dbReference>
<evidence type="ECO:0000313" key="2">
    <source>
        <dbReference type="Proteomes" id="UP000014622"/>
    </source>
</evidence>
<organism evidence="1 2">
    <name type="scientific">Enterococcus faecium SD2A-2</name>
    <dbReference type="NCBI Taxonomy" id="1244154"/>
    <lineage>
        <taxon>Bacteria</taxon>
        <taxon>Bacillati</taxon>
        <taxon>Bacillota</taxon>
        <taxon>Bacilli</taxon>
        <taxon>Lactobacillales</taxon>
        <taxon>Enterococcaceae</taxon>
        <taxon>Enterococcus</taxon>
    </lineage>
</organism>
<protein>
    <submittedName>
        <fullName evidence="1">Uncharacterized protein</fullName>
    </submittedName>
</protein>